<dbReference type="RefSeq" id="WP_048442931.1">
    <property type="nucleotide sequence ID" value="NZ_LABY01000026.1"/>
</dbReference>
<dbReference type="EMBL" id="LABY01000026">
    <property type="protein sequence ID" value="KMO42010.1"/>
    <property type="molecule type" value="Genomic_DNA"/>
</dbReference>
<evidence type="ECO:0000313" key="7">
    <source>
        <dbReference type="Proteomes" id="UP000035955"/>
    </source>
</evidence>
<keyword evidence="7" id="KW-1185">Reference proteome</keyword>
<dbReference type="Pfam" id="PF00700">
    <property type="entry name" value="Flagellin_C"/>
    <property type="match status" value="1"/>
</dbReference>
<proteinExistence type="inferred from homology"/>
<dbReference type="InterPro" id="IPR046358">
    <property type="entry name" value="Flagellin_C"/>
</dbReference>
<comment type="subcellular location">
    <subcellularLocation>
        <location evidence="3">Secreted</location>
    </subcellularLocation>
    <subcellularLocation>
        <location evidence="3">Bacterial flagellum</location>
    </subcellularLocation>
</comment>
<evidence type="ECO:0000256" key="1">
    <source>
        <dbReference type="ARBA" id="ARBA00005709"/>
    </source>
</evidence>
<gene>
    <name evidence="6" type="ORF">VQ02_04320</name>
</gene>
<reference evidence="6 7" key="1">
    <citation type="submission" date="2015-03" db="EMBL/GenBank/DDBJ databases">
        <title>Genome sequencing of Methylobacterium variabile DSM 16961.</title>
        <authorList>
            <person name="Chaudhry V."/>
            <person name="Patil P.B."/>
        </authorList>
    </citation>
    <scope>NUCLEOTIDE SEQUENCE [LARGE SCALE GENOMIC DNA]</scope>
    <source>
        <strain evidence="6 7">DSM 16961</strain>
    </source>
</reference>
<accession>A0A0J6T3K8</accession>
<dbReference type="GO" id="GO:0005576">
    <property type="term" value="C:extracellular region"/>
    <property type="evidence" value="ECO:0007669"/>
    <property type="project" value="UniProtKB-SubCell"/>
</dbReference>
<dbReference type="PANTHER" id="PTHR42792:SF1">
    <property type="entry name" value="FLAGELLAR HOOK-ASSOCIATED PROTEIN 3"/>
    <property type="match status" value="1"/>
</dbReference>
<keyword evidence="2 3" id="KW-0975">Bacterial flagellum</keyword>
<feature type="domain" description="Flagellin N-terminal" evidence="4">
    <location>
        <begin position="7"/>
        <end position="140"/>
    </location>
</feature>
<dbReference type="Proteomes" id="UP000035955">
    <property type="component" value="Unassembled WGS sequence"/>
</dbReference>
<dbReference type="PATRIC" id="fig|298794.3.peg.4112"/>
<evidence type="ECO:0000313" key="6">
    <source>
        <dbReference type="EMBL" id="KMO42010.1"/>
    </source>
</evidence>
<name>A0A0J6T3K8_9HYPH</name>
<dbReference type="GO" id="GO:0005198">
    <property type="term" value="F:structural molecule activity"/>
    <property type="evidence" value="ECO:0007669"/>
    <property type="project" value="UniProtKB-UniRule"/>
</dbReference>
<dbReference type="NCBIfam" id="NF004669">
    <property type="entry name" value="PRK06008.1"/>
    <property type="match status" value="1"/>
</dbReference>
<feature type="domain" description="Flagellin C-terminal" evidence="5">
    <location>
        <begin position="271"/>
        <end position="344"/>
    </location>
</feature>
<organism evidence="6 7">
    <name type="scientific">Methylobacterium variabile</name>
    <dbReference type="NCBI Taxonomy" id="298794"/>
    <lineage>
        <taxon>Bacteria</taxon>
        <taxon>Pseudomonadati</taxon>
        <taxon>Pseudomonadota</taxon>
        <taxon>Alphaproteobacteria</taxon>
        <taxon>Hyphomicrobiales</taxon>
        <taxon>Methylobacteriaceae</taxon>
        <taxon>Methylobacterium</taxon>
    </lineage>
</organism>
<sequence length="346" mass="35396">MMTTSYISSLGLWNSSRSGTSRLQAEIAKANQEIVESRHADIGLALGGQVSRSLGLRQSAAEIAALKDGNGLSALRLSASQSALQQMQKSADATLATLTGLPADKRVAAMAASAGDTLASLTGLLNTSADGQALFSGTNTRTSPIRDGAGAAAGDAARSAFQAAFGFLPSDPRAATLTAAQVTNFLEGTVAAQFADPNWGTIWSQASGNAVTSRISLSETVTTSVTADETAFRQLAQAATVAGLGLTGLSADAQAAVSERVMGLLSKGSAGLVSLQADLGRSQSRITDANTRLDAQSSLITKEIARLEAVDPAEAKTRLDAATTQLQMSYALTAQLQGLTLLKYVA</sequence>
<dbReference type="PANTHER" id="PTHR42792">
    <property type="entry name" value="FLAGELLIN"/>
    <property type="match status" value="1"/>
</dbReference>
<dbReference type="AlphaFoldDB" id="A0A0J6T3K8"/>
<dbReference type="Pfam" id="PF00669">
    <property type="entry name" value="Flagellin_N"/>
    <property type="match status" value="1"/>
</dbReference>
<dbReference type="Gene3D" id="1.20.1330.10">
    <property type="entry name" value="f41 fragment of flagellin, N-terminal domain"/>
    <property type="match status" value="1"/>
</dbReference>
<dbReference type="GO" id="GO:0009288">
    <property type="term" value="C:bacterial-type flagellum"/>
    <property type="evidence" value="ECO:0007669"/>
    <property type="project" value="UniProtKB-SubCell"/>
</dbReference>
<comment type="similarity">
    <text evidence="1 3">Belongs to the bacterial flagellin family.</text>
</comment>
<protein>
    <recommendedName>
        <fullName evidence="3">Flagellin</fullName>
    </recommendedName>
</protein>
<dbReference type="SUPFAM" id="SSF64518">
    <property type="entry name" value="Phase 1 flagellin"/>
    <property type="match status" value="1"/>
</dbReference>
<evidence type="ECO:0000256" key="3">
    <source>
        <dbReference type="RuleBase" id="RU362073"/>
    </source>
</evidence>
<keyword evidence="3" id="KW-0964">Secreted</keyword>
<evidence type="ECO:0000256" key="2">
    <source>
        <dbReference type="ARBA" id="ARBA00023143"/>
    </source>
</evidence>
<evidence type="ECO:0000259" key="5">
    <source>
        <dbReference type="Pfam" id="PF00700"/>
    </source>
</evidence>
<evidence type="ECO:0000259" key="4">
    <source>
        <dbReference type="Pfam" id="PF00669"/>
    </source>
</evidence>
<dbReference type="InterPro" id="IPR001492">
    <property type="entry name" value="Flagellin"/>
</dbReference>
<comment type="caution">
    <text evidence="6">The sequence shown here is derived from an EMBL/GenBank/DDBJ whole genome shotgun (WGS) entry which is preliminary data.</text>
</comment>
<dbReference type="InterPro" id="IPR001029">
    <property type="entry name" value="Flagellin_N"/>
</dbReference>
<comment type="function">
    <text evidence="3">Flagellin is the subunit protein which polymerizes to form the filaments of bacterial flagella.</text>
</comment>